<dbReference type="Proteomes" id="UP001197492">
    <property type="component" value="Unassembled WGS sequence"/>
</dbReference>
<evidence type="ECO:0000313" key="2">
    <source>
        <dbReference type="Proteomes" id="UP001197492"/>
    </source>
</evidence>
<evidence type="ECO:0000313" key="1">
    <source>
        <dbReference type="EMBL" id="MBV3393136.1"/>
    </source>
</evidence>
<keyword evidence="2" id="KW-1185">Reference proteome</keyword>
<protein>
    <submittedName>
        <fullName evidence="1">Uncharacterized protein</fullName>
    </submittedName>
</protein>
<reference evidence="1 2" key="1">
    <citation type="submission" date="2021-06" db="EMBL/GenBank/DDBJ databases">
        <title>Collection of gut derived symbiotic bacterial strains cultured from healthy donors.</title>
        <authorList>
            <person name="Lin H."/>
            <person name="Littmann E."/>
            <person name="Pamer E.G."/>
        </authorList>
    </citation>
    <scope>NUCLEOTIDE SEQUENCE [LARGE SCALE GENOMIC DNA]</scope>
    <source>
        <strain evidence="1 2">MSK.21.70</strain>
    </source>
</reference>
<organism evidence="1 2">
    <name type="scientific">Catenibacterium mitsuokai</name>
    <dbReference type="NCBI Taxonomy" id="100886"/>
    <lineage>
        <taxon>Bacteria</taxon>
        <taxon>Bacillati</taxon>
        <taxon>Bacillota</taxon>
        <taxon>Erysipelotrichia</taxon>
        <taxon>Erysipelotrichales</taxon>
        <taxon>Coprobacillaceae</taxon>
        <taxon>Catenibacterium</taxon>
    </lineage>
</organism>
<gene>
    <name evidence="1" type="ORF">KSW06_07700</name>
</gene>
<comment type="caution">
    <text evidence="1">The sequence shown here is derived from an EMBL/GenBank/DDBJ whole genome shotgun (WGS) entry which is preliminary data.</text>
</comment>
<name>A0ABS6NGT3_9FIRM</name>
<proteinExistence type="predicted"/>
<dbReference type="RefSeq" id="WP_217748569.1">
    <property type="nucleotide sequence ID" value="NZ_JAHOEC010000051.1"/>
</dbReference>
<sequence>MTYRKEFYMMNKICLIILCTCHTTPQLEGTWTCEKSPLEIDKDLSFNIYDAEAGNL</sequence>
<accession>A0ABS6NGT3</accession>
<dbReference type="EMBL" id="JAHOEL010000048">
    <property type="protein sequence ID" value="MBV3393136.1"/>
    <property type="molecule type" value="Genomic_DNA"/>
</dbReference>